<dbReference type="EMBL" id="WOWK01000069">
    <property type="protein sequence ID" value="KAF0321588.1"/>
    <property type="molecule type" value="Genomic_DNA"/>
</dbReference>
<dbReference type="Proteomes" id="UP000434172">
    <property type="component" value="Unassembled WGS sequence"/>
</dbReference>
<dbReference type="AlphaFoldDB" id="A0A8H3WBF4"/>
<evidence type="ECO:0000313" key="3">
    <source>
        <dbReference type="Proteomes" id="UP000434172"/>
    </source>
</evidence>
<feature type="region of interest" description="Disordered" evidence="1">
    <location>
        <begin position="1"/>
        <end position="81"/>
    </location>
</feature>
<keyword evidence="3" id="KW-1185">Reference proteome</keyword>
<evidence type="ECO:0000313" key="2">
    <source>
        <dbReference type="EMBL" id="KAF0321588.1"/>
    </source>
</evidence>
<sequence length="207" mass="22751">HARAGGRTAWEREGIRRYEKPGGCATHTHTHTHTGPDLDGRRFVWHQLSSRQAGASANQSRPAHGSLSVEEDSLEDPLSSREICDVPTTPSTTEEAGALGTHVALAASKPDDVVHFKPRITGLALHVVRFGLRMDPFFFLWLGSLRTRRSLLLRGELIAFSRYGGRVKATGAAGLNSQRAEIIRTETKRFNKVRRFHAGAESLTGAH</sequence>
<proteinExistence type="predicted"/>
<evidence type="ECO:0000256" key="1">
    <source>
        <dbReference type="SAM" id="MobiDB-lite"/>
    </source>
</evidence>
<reference evidence="2 3" key="1">
    <citation type="submission" date="2019-12" db="EMBL/GenBank/DDBJ databases">
        <title>A genome sequence resource for the geographically widespread anthracnose pathogen Colletotrichum asianum.</title>
        <authorList>
            <person name="Meng Y."/>
        </authorList>
    </citation>
    <scope>NUCLEOTIDE SEQUENCE [LARGE SCALE GENOMIC DNA]</scope>
    <source>
        <strain evidence="2 3">ICMP 18580</strain>
    </source>
</reference>
<gene>
    <name evidence="2" type="ORF">GQ607_011101</name>
</gene>
<feature type="compositionally biased region" description="Basic and acidic residues" evidence="1">
    <location>
        <begin position="9"/>
        <end position="20"/>
    </location>
</feature>
<comment type="caution">
    <text evidence="2">The sequence shown here is derived from an EMBL/GenBank/DDBJ whole genome shotgun (WGS) entry which is preliminary data.</text>
</comment>
<protein>
    <submittedName>
        <fullName evidence="2">Uncharacterized protein</fullName>
    </submittedName>
</protein>
<feature type="non-terminal residue" evidence="2">
    <location>
        <position position="1"/>
    </location>
</feature>
<organism evidence="2 3">
    <name type="scientific">Colletotrichum asianum</name>
    <dbReference type="NCBI Taxonomy" id="702518"/>
    <lineage>
        <taxon>Eukaryota</taxon>
        <taxon>Fungi</taxon>
        <taxon>Dikarya</taxon>
        <taxon>Ascomycota</taxon>
        <taxon>Pezizomycotina</taxon>
        <taxon>Sordariomycetes</taxon>
        <taxon>Hypocreomycetidae</taxon>
        <taxon>Glomerellales</taxon>
        <taxon>Glomerellaceae</taxon>
        <taxon>Colletotrichum</taxon>
        <taxon>Colletotrichum gloeosporioides species complex</taxon>
    </lineage>
</organism>
<accession>A0A8H3WBF4</accession>
<feature type="compositionally biased region" description="Polar residues" evidence="1">
    <location>
        <begin position="47"/>
        <end position="61"/>
    </location>
</feature>
<name>A0A8H3WBF4_9PEZI</name>